<keyword evidence="2" id="KW-1133">Transmembrane helix</keyword>
<protein>
    <recommendedName>
        <fullName evidence="5">DUF3040 domain-containing protein</fullName>
    </recommendedName>
</protein>
<evidence type="ECO:0000256" key="1">
    <source>
        <dbReference type="SAM" id="MobiDB-lite"/>
    </source>
</evidence>
<evidence type="ECO:0000256" key="2">
    <source>
        <dbReference type="SAM" id="Phobius"/>
    </source>
</evidence>
<feature type="compositionally biased region" description="Basic and acidic residues" evidence="1">
    <location>
        <begin position="1"/>
        <end position="12"/>
    </location>
</feature>
<gene>
    <name evidence="3" type="ORF">GCM10009823_33900</name>
</gene>
<feature type="transmembrane region" description="Helical" evidence="2">
    <location>
        <begin position="80"/>
        <end position="101"/>
    </location>
</feature>
<proteinExistence type="predicted"/>
<evidence type="ECO:0000313" key="4">
    <source>
        <dbReference type="Proteomes" id="UP001500984"/>
    </source>
</evidence>
<reference evidence="3 4" key="1">
    <citation type="journal article" date="2019" name="Int. J. Syst. Evol. Microbiol.">
        <title>The Global Catalogue of Microorganisms (GCM) 10K type strain sequencing project: providing services to taxonomists for standard genome sequencing and annotation.</title>
        <authorList>
            <consortium name="The Broad Institute Genomics Platform"/>
            <consortium name="The Broad Institute Genome Sequencing Center for Infectious Disease"/>
            <person name="Wu L."/>
            <person name="Ma J."/>
        </authorList>
    </citation>
    <scope>NUCLEOTIDE SEQUENCE [LARGE SCALE GENOMIC DNA]</scope>
    <source>
        <strain evidence="3 4">JCM 15900</strain>
    </source>
</reference>
<keyword evidence="2" id="KW-0472">Membrane</keyword>
<feature type="compositionally biased region" description="Acidic residues" evidence="1">
    <location>
        <begin position="13"/>
        <end position="22"/>
    </location>
</feature>
<sequence>MSGREEREPDDRDDREDPEALPEAERIADAEWQAFVAELRGQTAAVPEVSPEEIRDVLDDEDWSPPEPEPVGWRTASPTLVLGLVGALGGLLALLLGAVFLRPLPGWALLALLTVTLASAAVLFTRLPGSRNPEADGGEV</sequence>
<evidence type="ECO:0008006" key="5">
    <source>
        <dbReference type="Google" id="ProtNLM"/>
    </source>
</evidence>
<accession>A0ABN2X8G3</accession>
<feature type="region of interest" description="Disordered" evidence="1">
    <location>
        <begin position="42"/>
        <end position="74"/>
    </location>
</feature>
<dbReference type="Proteomes" id="UP001500984">
    <property type="component" value="Unassembled WGS sequence"/>
</dbReference>
<feature type="transmembrane region" description="Helical" evidence="2">
    <location>
        <begin position="107"/>
        <end position="124"/>
    </location>
</feature>
<feature type="region of interest" description="Disordered" evidence="1">
    <location>
        <begin position="1"/>
        <end position="24"/>
    </location>
</feature>
<dbReference type="RefSeq" id="WP_291796095.1">
    <property type="nucleotide sequence ID" value="NZ_BAAAPZ010000020.1"/>
</dbReference>
<evidence type="ECO:0000313" key="3">
    <source>
        <dbReference type="EMBL" id="GAA2107223.1"/>
    </source>
</evidence>
<name>A0ABN2X8G3_9MICO</name>
<dbReference type="EMBL" id="BAAAPZ010000020">
    <property type="protein sequence ID" value="GAA2107223.1"/>
    <property type="molecule type" value="Genomic_DNA"/>
</dbReference>
<keyword evidence="2" id="KW-0812">Transmembrane</keyword>
<organism evidence="3 4">
    <name type="scientific">Brevibacterium salitolerans</name>
    <dbReference type="NCBI Taxonomy" id="1403566"/>
    <lineage>
        <taxon>Bacteria</taxon>
        <taxon>Bacillati</taxon>
        <taxon>Actinomycetota</taxon>
        <taxon>Actinomycetes</taxon>
        <taxon>Micrococcales</taxon>
        <taxon>Brevibacteriaceae</taxon>
        <taxon>Brevibacterium</taxon>
    </lineage>
</organism>
<keyword evidence="4" id="KW-1185">Reference proteome</keyword>
<comment type="caution">
    <text evidence="3">The sequence shown here is derived from an EMBL/GenBank/DDBJ whole genome shotgun (WGS) entry which is preliminary data.</text>
</comment>